<dbReference type="Pfam" id="PF00441">
    <property type="entry name" value="Acyl-CoA_dh_1"/>
    <property type="match status" value="1"/>
</dbReference>
<dbReference type="InterPro" id="IPR013786">
    <property type="entry name" value="AcylCoA_DH/ox_N"/>
</dbReference>
<keyword evidence="4 7" id="KW-0274">FAD</keyword>
<feature type="domain" description="Acyl-CoA dehydrogenase/oxidase C-terminal" evidence="8">
    <location>
        <begin position="245"/>
        <end position="391"/>
    </location>
</feature>
<reference evidence="11 12" key="1">
    <citation type="submission" date="2015-12" db="EMBL/GenBank/DDBJ databases">
        <authorList>
            <person name="Shamseldin A."/>
            <person name="Moawad H."/>
            <person name="Abd El-Rahim W.M."/>
            <person name="Sadowsky M.J."/>
        </authorList>
    </citation>
    <scope>NUCLEOTIDE SEQUENCE [LARGE SCALE GENOMIC DNA]</scope>
    <source>
        <strain evidence="11 12">S43</strain>
    </source>
</reference>
<dbReference type="AlphaFoldDB" id="A0A2N4T058"/>
<evidence type="ECO:0000313" key="12">
    <source>
        <dbReference type="Proteomes" id="UP000234632"/>
    </source>
</evidence>
<dbReference type="InterPro" id="IPR036250">
    <property type="entry name" value="AcylCo_DH-like_C"/>
</dbReference>
<protein>
    <submittedName>
        <fullName evidence="11">Acyl-CoA dehydrogenase</fullName>
    </submittedName>
</protein>
<dbReference type="SUPFAM" id="SSF47203">
    <property type="entry name" value="Acyl-CoA dehydrogenase C-terminal domain-like"/>
    <property type="match status" value="1"/>
</dbReference>
<feature type="domain" description="Acyl-CoA dehydrogenase/oxidase N-terminal" evidence="10">
    <location>
        <begin position="22"/>
        <end position="133"/>
    </location>
</feature>
<dbReference type="SUPFAM" id="SSF56645">
    <property type="entry name" value="Acyl-CoA dehydrogenase NM domain-like"/>
    <property type="match status" value="1"/>
</dbReference>
<keyword evidence="6 7" id="KW-0560">Oxidoreductase</keyword>
<dbReference type="InterPro" id="IPR052033">
    <property type="entry name" value="Glutaryl-CoA_DH_mitochondrial"/>
</dbReference>
<dbReference type="GO" id="GO:0033539">
    <property type="term" value="P:fatty acid beta-oxidation using acyl-CoA dehydrogenase"/>
    <property type="evidence" value="ECO:0007669"/>
    <property type="project" value="TreeGrafter"/>
</dbReference>
<dbReference type="GO" id="GO:0000062">
    <property type="term" value="F:fatty-acyl-CoA binding"/>
    <property type="evidence" value="ECO:0007669"/>
    <property type="project" value="TreeGrafter"/>
</dbReference>
<dbReference type="Gene3D" id="2.40.110.10">
    <property type="entry name" value="Butyryl-CoA Dehydrogenase, subunit A, domain 2"/>
    <property type="match status" value="1"/>
</dbReference>
<dbReference type="EMBL" id="LOMZ01000001">
    <property type="protein sequence ID" value="PLC11614.1"/>
    <property type="molecule type" value="Genomic_DNA"/>
</dbReference>
<dbReference type="PANTHER" id="PTHR42807:SF1">
    <property type="entry name" value="GLUTARYL-COA DEHYDROGENASE, MITOCHONDRIAL"/>
    <property type="match status" value="1"/>
</dbReference>
<comment type="caution">
    <text evidence="11">The sequence shown here is derived from an EMBL/GenBank/DDBJ whole genome shotgun (WGS) entry which is preliminary data.</text>
</comment>
<dbReference type="Pfam" id="PF02770">
    <property type="entry name" value="Acyl-CoA_dh_M"/>
    <property type="match status" value="1"/>
</dbReference>
<accession>A0A2N4T058</accession>
<dbReference type="InterPro" id="IPR009075">
    <property type="entry name" value="AcylCo_DH/oxidase_C"/>
</dbReference>
<evidence type="ECO:0000259" key="9">
    <source>
        <dbReference type="Pfam" id="PF02770"/>
    </source>
</evidence>
<evidence type="ECO:0000256" key="3">
    <source>
        <dbReference type="ARBA" id="ARBA00022630"/>
    </source>
</evidence>
<evidence type="ECO:0000259" key="8">
    <source>
        <dbReference type="Pfam" id="PF00441"/>
    </source>
</evidence>
<dbReference type="Proteomes" id="UP000234632">
    <property type="component" value="Unassembled WGS sequence"/>
</dbReference>
<dbReference type="PANTHER" id="PTHR42807">
    <property type="entry name" value="GLUTARYL-COA DEHYDROGENASE, MITOCHONDRIAL"/>
    <property type="match status" value="1"/>
</dbReference>
<comment type="similarity">
    <text evidence="2 7">Belongs to the acyl-CoA dehydrogenase family.</text>
</comment>
<dbReference type="InterPro" id="IPR009100">
    <property type="entry name" value="AcylCoA_DH/oxidase_NM_dom_sf"/>
</dbReference>
<dbReference type="GO" id="GO:0050660">
    <property type="term" value="F:flavin adenine dinucleotide binding"/>
    <property type="evidence" value="ECO:0007669"/>
    <property type="project" value="InterPro"/>
</dbReference>
<comment type="cofactor">
    <cofactor evidence="1 7">
        <name>FAD</name>
        <dbReference type="ChEBI" id="CHEBI:57692"/>
    </cofactor>
</comment>
<dbReference type="Pfam" id="PF02771">
    <property type="entry name" value="Acyl-CoA_dh_N"/>
    <property type="match status" value="1"/>
</dbReference>
<evidence type="ECO:0000256" key="6">
    <source>
        <dbReference type="ARBA" id="ARBA00023002"/>
    </source>
</evidence>
<gene>
    <name evidence="11" type="ORF">AUQ48_04330</name>
</gene>
<evidence type="ECO:0000259" key="10">
    <source>
        <dbReference type="Pfam" id="PF02771"/>
    </source>
</evidence>
<dbReference type="RefSeq" id="WP_101851346.1">
    <property type="nucleotide sequence ID" value="NZ_LOMZ01000001.1"/>
</dbReference>
<name>A0A2N4T058_9MICC</name>
<dbReference type="Gene3D" id="1.10.540.10">
    <property type="entry name" value="Acyl-CoA dehydrogenase/oxidase, N-terminal domain"/>
    <property type="match status" value="1"/>
</dbReference>
<dbReference type="GO" id="GO:0004361">
    <property type="term" value="F:glutaryl-CoA dehydrogenase activity"/>
    <property type="evidence" value="ECO:0007669"/>
    <property type="project" value="TreeGrafter"/>
</dbReference>
<dbReference type="Gene3D" id="1.20.140.10">
    <property type="entry name" value="Butyryl-CoA Dehydrogenase, subunit A, domain 3"/>
    <property type="match status" value="1"/>
</dbReference>
<evidence type="ECO:0000256" key="2">
    <source>
        <dbReference type="ARBA" id="ARBA00009347"/>
    </source>
</evidence>
<evidence type="ECO:0000313" key="11">
    <source>
        <dbReference type="EMBL" id="PLC11614.1"/>
    </source>
</evidence>
<keyword evidence="5" id="KW-0809">Transit peptide</keyword>
<proteinExistence type="inferred from homology"/>
<feature type="domain" description="Acyl-CoA oxidase/dehydrogenase middle" evidence="9">
    <location>
        <begin position="137"/>
        <end position="230"/>
    </location>
</feature>
<dbReference type="InterPro" id="IPR046373">
    <property type="entry name" value="Acyl-CoA_Oxase/DH_mid-dom_sf"/>
</dbReference>
<evidence type="ECO:0000256" key="7">
    <source>
        <dbReference type="RuleBase" id="RU362125"/>
    </source>
</evidence>
<evidence type="ECO:0000256" key="1">
    <source>
        <dbReference type="ARBA" id="ARBA00001974"/>
    </source>
</evidence>
<dbReference type="InterPro" id="IPR037069">
    <property type="entry name" value="AcylCoA_DH/ox_N_sf"/>
</dbReference>
<evidence type="ECO:0000256" key="4">
    <source>
        <dbReference type="ARBA" id="ARBA00022827"/>
    </source>
</evidence>
<dbReference type="InterPro" id="IPR006091">
    <property type="entry name" value="Acyl-CoA_Oxase/DH_mid-dom"/>
</dbReference>
<sequence>MTAVAGPTSSVTDLLHLDADLSPEELATRDAVREFVDRRIRPQIARWYEDAHFPREIVPEMAQLGLLGMHLHGYGCAGRSAVEYGLAMQELEAGDSGLRTFVSVQGSLAMSAIAKHGSEEQKRRWLPGMAAGEIIGCFGLTEPTAGSDPSTMATTAVREGGEWVLTGAKRWIGLASIADVAVIWARADDGSGSERVRGFLVPTDTPGFTAIPIEPKLSMRASIQCDIELAGVRLPADAILPENPGLRGPFSCLNEARYGIVWGALGAARDSFEAALAYAQERTQFDKPLAAYQLTQRKLVDMALEIQKGQLLALRLGRLKDAGRLENHMISVGKLNNCRIAIEICREARTVLGGNGVTLEHSPLRHANNLESVRTYEGTDEVHTLILGQHLTGHAAFR</sequence>
<evidence type="ECO:0000256" key="5">
    <source>
        <dbReference type="ARBA" id="ARBA00022946"/>
    </source>
</evidence>
<dbReference type="FunFam" id="1.10.540.10:FF:000026">
    <property type="entry name" value="Acyl-CoA dehydrogenase medium chain"/>
    <property type="match status" value="1"/>
</dbReference>
<keyword evidence="3 7" id="KW-0285">Flavoprotein</keyword>
<organism evidence="11 12">
    <name type="scientific">Kocuria flava</name>
    <dbReference type="NCBI Taxonomy" id="446860"/>
    <lineage>
        <taxon>Bacteria</taxon>
        <taxon>Bacillati</taxon>
        <taxon>Actinomycetota</taxon>
        <taxon>Actinomycetes</taxon>
        <taxon>Micrococcales</taxon>
        <taxon>Micrococcaceae</taxon>
        <taxon>Kocuria</taxon>
    </lineage>
</organism>
<dbReference type="GO" id="GO:0046949">
    <property type="term" value="P:fatty-acyl-CoA biosynthetic process"/>
    <property type="evidence" value="ECO:0007669"/>
    <property type="project" value="TreeGrafter"/>
</dbReference>